<evidence type="ECO:0000313" key="2">
    <source>
        <dbReference type="EMBL" id="KDQ60450.1"/>
    </source>
</evidence>
<reference evidence="3" key="1">
    <citation type="journal article" date="2014" name="Proc. Natl. Acad. Sci. U.S.A.">
        <title>Extensive sampling of basidiomycete genomes demonstrates inadequacy of the white-rot/brown-rot paradigm for wood decay fungi.</title>
        <authorList>
            <person name="Riley R."/>
            <person name="Salamov A.A."/>
            <person name="Brown D.W."/>
            <person name="Nagy L.G."/>
            <person name="Floudas D."/>
            <person name="Held B.W."/>
            <person name="Levasseur A."/>
            <person name="Lombard V."/>
            <person name="Morin E."/>
            <person name="Otillar R."/>
            <person name="Lindquist E.A."/>
            <person name="Sun H."/>
            <person name="LaButti K.M."/>
            <person name="Schmutz J."/>
            <person name="Jabbour D."/>
            <person name="Luo H."/>
            <person name="Baker S.E."/>
            <person name="Pisabarro A.G."/>
            <person name="Walton J.D."/>
            <person name="Blanchette R.A."/>
            <person name="Henrissat B."/>
            <person name="Martin F."/>
            <person name="Cullen D."/>
            <person name="Hibbett D.S."/>
            <person name="Grigoriev I.V."/>
        </authorList>
    </citation>
    <scope>NUCLEOTIDE SEQUENCE [LARGE SCALE GENOMIC DNA]</scope>
    <source>
        <strain evidence="3">MUCL 33604</strain>
    </source>
</reference>
<proteinExistence type="predicted"/>
<protein>
    <submittedName>
        <fullName evidence="2">Uncharacterized protein</fullName>
    </submittedName>
</protein>
<name>A0A067Q2V0_9AGAM</name>
<evidence type="ECO:0000256" key="1">
    <source>
        <dbReference type="SAM" id="MobiDB-lite"/>
    </source>
</evidence>
<dbReference type="EMBL" id="KL197714">
    <property type="protein sequence ID" value="KDQ60450.1"/>
    <property type="molecule type" value="Genomic_DNA"/>
</dbReference>
<dbReference type="Proteomes" id="UP000027265">
    <property type="component" value="Unassembled WGS sequence"/>
</dbReference>
<dbReference type="InParanoid" id="A0A067Q2V0"/>
<organism evidence="2 3">
    <name type="scientific">Jaapia argillacea MUCL 33604</name>
    <dbReference type="NCBI Taxonomy" id="933084"/>
    <lineage>
        <taxon>Eukaryota</taxon>
        <taxon>Fungi</taxon>
        <taxon>Dikarya</taxon>
        <taxon>Basidiomycota</taxon>
        <taxon>Agaricomycotina</taxon>
        <taxon>Agaricomycetes</taxon>
        <taxon>Agaricomycetidae</taxon>
        <taxon>Jaapiales</taxon>
        <taxon>Jaapiaceae</taxon>
        <taxon>Jaapia</taxon>
    </lineage>
</organism>
<feature type="compositionally biased region" description="Polar residues" evidence="1">
    <location>
        <begin position="1"/>
        <end position="11"/>
    </location>
</feature>
<accession>A0A067Q2V0</accession>
<dbReference type="HOGENOM" id="CLU_1917349_0_0_1"/>
<evidence type="ECO:0000313" key="3">
    <source>
        <dbReference type="Proteomes" id="UP000027265"/>
    </source>
</evidence>
<dbReference type="AlphaFoldDB" id="A0A067Q2V0"/>
<sequence length="132" mass="14639">MLTSNSSQIESKTAKRPDGKQVHKSRLVRFSLPLPCAGRRARLYSKCGIPPKKPGELHHNSILAAHAISVIKHRTGYRGLSVECAAIDEDAPQEAIPPGRNYVPVLTICSNEYNSYYSRPTQEQVDHLTGIF</sequence>
<keyword evidence="3" id="KW-1185">Reference proteome</keyword>
<gene>
    <name evidence="2" type="ORF">JAAARDRAFT_191829</name>
</gene>
<feature type="compositionally biased region" description="Basic and acidic residues" evidence="1">
    <location>
        <begin position="12"/>
        <end position="21"/>
    </location>
</feature>
<feature type="region of interest" description="Disordered" evidence="1">
    <location>
        <begin position="1"/>
        <end position="24"/>
    </location>
</feature>